<evidence type="ECO:0000256" key="1">
    <source>
        <dbReference type="SAM" id="Phobius"/>
    </source>
</evidence>
<dbReference type="AlphaFoldDB" id="A0A0A9BKW6"/>
<proteinExistence type="predicted"/>
<evidence type="ECO:0000313" key="2">
    <source>
        <dbReference type="EMBL" id="JAD61870.1"/>
    </source>
</evidence>
<protein>
    <submittedName>
        <fullName evidence="2">Uncharacterized protein</fullName>
    </submittedName>
</protein>
<reference evidence="2" key="2">
    <citation type="journal article" date="2015" name="Data Brief">
        <title>Shoot transcriptome of the giant reed, Arundo donax.</title>
        <authorList>
            <person name="Barrero R.A."/>
            <person name="Guerrero F.D."/>
            <person name="Moolhuijzen P."/>
            <person name="Goolsby J.A."/>
            <person name="Tidwell J."/>
            <person name="Bellgard S.E."/>
            <person name="Bellgard M.I."/>
        </authorList>
    </citation>
    <scope>NUCLEOTIDE SEQUENCE</scope>
    <source>
        <tissue evidence="2">Shoot tissue taken approximately 20 cm above the soil surface</tissue>
    </source>
</reference>
<keyword evidence="1" id="KW-0812">Transmembrane</keyword>
<dbReference type="EMBL" id="GBRH01236025">
    <property type="protein sequence ID" value="JAD61870.1"/>
    <property type="molecule type" value="Transcribed_RNA"/>
</dbReference>
<accession>A0A0A9BKW6</accession>
<keyword evidence="1" id="KW-0472">Membrane</keyword>
<feature type="transmembrane region" description="Helical" evidence="1">
    <location>
        <begin position="20"/>
        <end position="45"/>
    </location>
</feature>
<organism evidence="2">
    <name type="scientific">Arundo donax</name>
    <name type="common">Giant reed</name>
    <name type="synonym">Donax arundinaceus</name>
    <dbReference type="NCBI Taxonomy" id="35708"/>
    <lineage>
        <taxon>Eukaryota</taxon>
        <taxon>Viridiplantae</taxon>
        <taxon>Streptophyta</taxon>
        <taxon>Embryophyta</taxon>
        <taxon>Tracheophyta</taxon>
        <taxon>Spermatophyta</taxon>
        <taxon>Magnoliopsida</taxon>
        <taxon>Liliopsida</taxon>
        <taxon>Poales</taxon>
        <taxon>Poaceae</taxon>
        <taxon>PACMAD clade</taxon>
        <taxon>Arundinoideae</taxon>
        <taxon>Arundineae</taxon>
        <taxon>Arundo</taxon>
    </lineage>
</organism>
<sequence>MEDRTMFTRASLPDLLSNLPFHAGSFAAILSMTGWISLFDSFLMLNGRPKYLHGKLLTAQGKGYMISARSSPSHWIGYTAHLSKFVCRPDVLPKICSRSPTTFISSFTGLTKMTASSAYMLTRSFIAL</sequence>
<keyword evidence="1" id="KW-1133">Transmembrane helix</keyword>
<reference evidence="2" key="1">
    <citation type="submission" date="2014-09" db="EMBL/GenBank/DDBJ databases">
        <authorList>
            <person name="Magalhaes I.L.F."/>
            <person name="Oliveira U."/>
            <person name="Santos F.R."/>
            <person name="Vidigal T.H.D.A."/>
            <person name="Brescovit A.D."/>
            <person name="Santos A.J."/>
        </authorList>
    </citation>
    <scope>NUCLEOTIDE SEQUENCE</scope>
    <source>
        <tissue evidence="2">Shoot tissue taken approximately 20 cm above the soil surface</tissue>
    </source>
</reference>
<name>A0A0A9BKW6_ARUDO</name>